<reference evidence="2" key="1">
    <citation type="journal article" date="2018" name="Plasmid">
        <title>Complete sequence of the tumor-inducing plasmid pTiChry5 from the hypervirulent Agrobacterium tumefaciens strain Chry5.</title>
        <authorList>
            <person name="Shao S."/>
            <person name="Zhang X."/>
            <person name="van Heusden G.P.H."/>
            <person name="Hooykaas P.J."/>
        </authorList>
    </citation>
    <scope>NUCLEOTIDE SEQUENCE</scope>
    <source>
        <strain evidence="2">Chry5</strain>
        <plasmid evidence="2">pTiChry5</plasmid>
    </source>
</reference>
<evidence type="ECO:0000313" key="2">
    <source>
        <dbReference type="EMBL" id="ARU12562.1"/>
    </source>
</evidence>
<evidence type="ECO:0000256" key="1">
    <source>
        <dbReference type="SAM" id="Phobius"/>
    </source>
</evidence>
<keyword evidence="1" id="KW-0812">Transmembrane</keyword>
<geneLocation type="plasmid" evidence="2">
    <name>pTiChry5</name>
</geneLocation>
<keyword evidence="1" id="KW-1133">Transmembrane helix</keyword>
<gene>
    <name evidence="2" type="ORF">AgrTiChry5_152</name>
</gene>
<feature type="transmembrane region" description="Helical" evidence="1">
    <location>
        <begin position="21"/>
        <end position="46"/>
    </location>
</feature>
<protein>
    <submittedName>
        <fullName evidence="2">Insertion element IS869 domain protein</fullName>
    </submittedName>
</protein>
<name>A0A2P0QJW3_AGRTU</name>
<dbReference type="AlphaFoldDB" id="A0A2P0QJW3"/>
<dbReference type="EMBL" id="KX388536">
    <property type="protein sequence ID" value="ARU12562.1"/>
    <property type="molecule type" value="Genomic_DNA"/>
</dbReference>
<sequence length="53" mass="5691">MLGEVTLSVNPFDEREASFRLLLAGILAHACLRFANALIALVSYALSASRNAL</sequence>
<organism evidence="2">
    <name type="scientific">Agrobacterium tumefaciens</name>
    <dbReference type="NCBI Taxonomy" id="358"/>
    <lineage>
        <taxon>Bacteria</taxon>
        <taxon>Pseudomonadati</taxon>
        <taxon>Pseudomonadota</taxon>
        <taxon>Alphaproteobacteria</taxon>
        <taxon>Hyphomicrobiales</taxon>
        <taxon>Rhizobiaceae</taxon>
        <taxon>Rhizobium/Agrobacterium group</taxon>
        <taxon>Agrobacterium</taxon>
        <taxon>Agrobacterium tumefaciens complex</taxon>
    </lineage>
</organism>
<accession>A0A2P0QJW3</accession>
<keyword evidence="2" id="KW-0614">Plasmid</keyword>
<proteinExistence type="predicted"/>
<keyword evidence="1" id="KW-0472">Membrane</keyword>